<reference evidence="5" key="1">
    <citation type="submission" date="2016-10" db="EMBL/GenBank/DDBJ databases">
        <authorList>
            <person name="Varghese N."/>
            <person name="Submissions S."/>
        </authorList>
    </citation>
    <scope>NUCLEOTIDE SEQUENCE [LARGE SCALE GENOMIC DNA]</scope>
    <source>
        <strain evidence="5">CGMCC 4.6609</strain>
    </source>
</reference>
<evidence type="ECO:0000313" key="4">
    <source>
        <dbReference type="EMBL" id="SDN89153.1"/>
    </source>
</evidence>
<evidence type="ECO:0000256" key="1">
    <source>
        <dbReference type="ARBA" id="ARBA00022679"/>
    </source>
</evidence>
<dbReference type="SUPFAM" id="SSF55729">
    <property type="entry name" value="Acyl-CoA N-acyltransferases (Nat)"/>
    <property type="match status" value="2"/>
</dbReference>
<keyword evidence="2" id="KW-0012">Acyltransferase</keyword>
<dbReference type="Proteomes" id="UP000199691">
    <property type="component" value="Unassembled WGS sequence"/>
</dbReference>
<feature type="domain" description="N-acetyltransferase" evidence="3">
    <location>
        <begin position="12"/>
        <end position="151"/>
    </location>
</feature>
<evidence type="ECO:0000256" key="2">
    <source>
        <dbReference type="ARBA" id="ARBA00023315"/>
    </source>
</evidence>
<proteinExistence type="predicted"/>
<dbReference type="Gene3D" id="3.40.630.30">
    <property type="match status" value="1"/>
</dbReference>
<dbReference type="PANTHER" id="PTHR43877">
    <property type="entry name" value="AMINOALKYLPHOSPHONATE N-ACETYLTRANSFERASE-RELATED-RELATED"/>
    <property type="match status" value="1"/>
</dbReference>
<dbReference type="OrthoDB" id="4119890at2"/>
<dbReference type="PROSITE" id="PS51186">
    <property type="entry name" value="GNAT"/>
    <property type="match status" value="2"/>
</dbReference>
<organism evidence="4 5">
    <name type="scientific">Lentzea jiangxiensis</name>
    <dbReference type="NCBI Taxonomy" id="641025"/>
    <lineage>
        <taxon>Bacteria</taxon>
        <taxon>Bacillati</taxon>
        <taxon>Actinomycetota</taxon>
        <taxon>Actinomycetes</taxon>
        <taxon>Pseudonocardiales</taxon>
        <taxon>Pseudonocardiaceae</taxon>
        <taxon>Lentzea</taxon>
    </lineage>
</organism>
<sequence>MVGMGEIDIEELDIADAAEADQRALFDLQVAWWTTALPSRELPEFSGWVRRQRTPEIGWGRSRFLVARERGRVVGYARGYLPTGDNAHLVTGEVVVDERRRGKGIGTALLRHAVRLADRDTAEASWVPRGGEGERWATARGFAVVSSLTLQDLVLTGPLPEPGEVPAGYRLAHWTGRAPEALLDAYADALNTTKDQPMGDSAIELTTYTPERVRQEEDTLSAAGVDVWVVLALYGDEAAGVTVVHRTLSRPSIGHQRYTGVLPAHRGKGIGRLVKAHLLRRLTGIEIVETETNSTNEHMRRINHSLGFTDRITTVDLCARTADLAL</sequence>
<evidence type="ECO:0000313" key="5">
    <source>
        <dbReference type="Proteomes" id="UP000199691"/>
    </source>
</evidence>
<keyword evidence="5" id="KW-1185">Reference proteome</keyword>
<feature type="domain" description="N-acetyltransferase" evidence="3">
    <location>
        <begin position="180"/>
        <end position="326"/>
    </location>
</feature>
<dbReference type="InterPro" id="IPR016181">
    <property type="entry name" value="Acyl_CoA_acyltransferase"/>
</dbReference>
<dbReference type="AlphaFoldDB" id="A0A1H0F3M5"/>
<evidence type="ECO:0000259" key="3">
    <source>
        <dbReference type="PROSITE" id="PS51186"/>
    </source>
</evidence>
<accession>A0A1H0F3M5</accession>
<dbReference type="CDD" id="cd04301">
    <property type="entry name" value="NAT_SF"/>
    <property type="match status" value="2"/>
</dbReference>
<dbReference type="EMBL" id="FNIX01000001">
    <property type="protein sequence ID" value="SDN89153.1"/>
    <property type="molecule type" value="Genomic_DNA"/>
</dbReference>
<dbReference type="STRING" id="641025.SAMN05421507_101622"/>
<dbReference type="InterPro" id="IPR050832">
    <property type="entry name" value="Bact_Acetyltransf"/>
</dbReference>
<keyword evidence="1 4" id="KW-0808">Transferase</keyword>
<protein>
    <submittedName>
        <fullName evidence="4">Acetyltransferase (GNAT) family protein</fullName>
    </submittedName>
</protein>
<name>A0A1H0F3M5_9PSEU</name>
<dbReference type="InterPro" id="IPR000182">
    <property type="entry name" value="GNAT_dom"/>
</dbReference>
<dbReference type="Pfam" id="PF00583">
    <property type="entry name" value="Acetyltransf_1"/>
    <property type="match status" value="2"/>
</dbReference>
<dbReference type="GO" id="GO:0016747">
    <property type="term" value="F:acyltransferase activity, transferring groups other than amino-acyl groups"/>
    <property type="evidence" value="ECO:0007669"/>
    <property type="project" value="InterPro"/>
</dbReference>
<gene>
    <name evidence="4" type="ORF">SAMN05421507_101622</name>
</gene>